<keyword evidence="2" id="KW-1185">Reference proteome</keyword>
<evidence type="ECO:0000313" key="2">
    <source>
        <dbReference type="Proteomes" id="UP000279833"/>
    </source>
</evidence>
<accession>A0A183K6V1</accession>
<dbReference type="WBParaSite" id="SCUD_0001072701-mRNA-1">
    <property type="protein sequence ID" value="SCUD_0001072701-mRNA-1"/>
    <property type="gene ID" value="SCUD_0001072701"/>
</dbReference>
<dbReference type="EMBL" id="UZAK01033954">
    <property type="protein sequence ID" value="VDP41270.1"/>
    <property type="molecule type" value="Genomic_DNA"/>
</dbReference>
<evidence type="ECO:0000313" key="3">
    <source>
        <dbReference type="WBParaSite" id="SCUD_0001072701-mRNA-1"/>
    </source>
</evidence>
<reference evidence="3" key="1">
    <citation type="submission" date="2016-06" db="UniProtKB">
        <authorList>
            <consortium name="WormBaseParasite"/>
        </authorList>
    </citation>
    <scope>IDENTIFICATION</scope>
</reference>
<sequence length="75" mass="8307">MRQTDRKIKDFVLELQKHSAICNLGDQLETRLGERLVTGINITNSGGKLIQEQKGSSQSTKTACINNGTVDELDF</sequence>
<reference evidence="1 2" key="2">
    <citation type="submission" date="2018-11" db="EMBL/GenBank/DDBJ databases">
        <authorList>
            <consortium name="Pathogen Informatics"/>
        </authorList>
    </citation>
    <scope>NUCLEOTIDE SEQUENCE [LARGE SCALE GENOMIC DNA]</scope>
    <source>
        <strain evidence="1">Dakar</strain>
        <strain evidence="2">Dakar, Senegal</strain>
    </source>
</reference>
<proteinExistence type="predicted"/>
<dbReference type="Proteomes" id="UP000279833">
    <property type="component" value="Unassembled WGS sequence"/>
</dbReference>
<dbReference type="AlphaFoldDB" id="A0A183K6V1"/>
<organism evidence="3">
    <name type="scientific">Schistosoma curassoni</name>
    <dbReference type="NCBI Taxonomy" id="6186"/>
    <lineage>
        <taxon>Eukaryota</taxon>
        <taxon>Metazoa</taxon>
        <taxon>Spiralia</taxon>
        <taxon>Lophotrochozoa</taxon>
        <taxon>Platyhelminthes</taxon>
        <taxon>Trematoda</taxon>
        <taxon>Digenea</taxon>
        <taxon>Strigeidida</taxon>
        <taxon>Schistosomatoidea</taxon>
        <taxon>Schistosomatidae</taxon>
        <taxon>Schistosoma</taxon>
    </lineage>
</organism>
<name>A0A183K6V1_9TREM</name>
<evidence type="ECO:0000313" key="1">
    <source>
        <dbReference type="EMBL" id="VDP41270.1"/>
    </source>
</evidence>
<protein>
    <submittedName>
        <fullName evidence="1 3">Uncharacterized protein</fullName>
    </submittedName>
</protein>
<gene>
    <name evidence="1" type="ORF">SCUD_LOCUS10727</name>
</gene>